<evidence type="ECO:0000256" key="3">
    <source>
        <dbReference type="ARBA" id="ARBA00022676"/>
    </source>
</evidence>
<comment type="subcellular location">
    <subcellularLocation>
        <location evidence="9">Endomembrane system</location>
        <topology evidence="9">Single-pass membrane protein</topology>
    </subcellularLocation>
    <subcellularLocation>
        <location evidence="1">Membrane</location>
        <topology evidence="1">Single-pass type II membrane protein</topology>
    </subcellularLocation>
</comment>
<keyword evidence="3" id="KW-0328">Glycosyltransferase</keyword>
<evidence type="ECO:0000313" key="12">
    <source>
        <dbReference type="Proteomes" id="UP000694523"/>
    </source>
</evidence>
<comment type="similarity">
    <text evidence="2">Belongs to the glycosyltransferase 31 family.</text>
</comment>
<feature type="domain" description="Fringe-like glycosyltransferase" evidence="10">
    <location>
        <begin position="87"/>
        <end position="331"/>
    </location>
</feature>
<evidence type="ECO:0000256" key="4">
    <source>
        <dbReference type="ARBA" id="ARBA00022679"/>
    </source>
</evidence>
<dbReference type="AlphaFoldDB" id="A0A8C6WRN3"/>
<dbReference type="PANTHER" id="PTHR10811">
    <property type="entry name" value="FRINGE-RELATED"/>
    <property type="match status" value="1"/>
</dbReference>
<dbReference type="InterPro" id="IPR003378">
    <property type="entry name" value="Fringe-like_glycosylTrfase"/>
</dbReference>
<dbReference type="Pfam" id="PF02434">
    <property type="entry name" value="Fringe"/>
    <property type="match status" value="1"/>
</dbReference>
<keyword evidence="12" id="KW-1185">Reference proteome</keyword>
<proteinExistence type="inferred from homology"/>
<evidence type="ECO:0000313" key="11">
    <source>
        <dbReference type="Ensembl" id="ENSNMLP00000026584.1"/>
    </source>
</evidence>
<sequence>NKKSSRGPQKITSQAAFGPRAACLRLLLYMIEFYSKFSDYISNMLLEGKGACGGGKVFSAYFQRLTRERRTVQGGGGGSSPRAAVERLSPADLFIAVKSTARFHRSRLELLLETWMSRSMQQTFVFTDAEDPRLRHRLGDHLINTNCSEAHTRQALSCKMSQEYETFLRSGRKWFCHVDDDNYVNVEALLELLSHYQSSQDVYIGRPSIGRPIQATGGSGKQVEFWFATGGAGFCLSRGLALRMEPWTSGGAFTDTSEMIRLPDDCTVGFIVEGLLGVGLIHSPRFHSHLETLGLLSDLGSQVTLSYGSLENGRNTVNIREPFSTRHDPTRFRSVHCLLYPDTPWCPAPP</sequence>
<reference evidence="11" key="2">
    <citation type="submission" date="2025-09" db="UniProtKB">
        <authorList>
            <consortium name="Ensembl"/>
        </authorList>
    </citation>
    <scope>IDENTIFICATION</scope>
</reference>
<dbReference type="Proteomes" id="UP000694523">
    <property type="component" value="Unplaced"/>
</dbReference>
<evidence type="ECO:0000256" key="8">
    <source>
        <dbReference type="ARBA" id="ARBA00023136"/>
    </source>
</evidence>
<evidence type="ECO:0000256" key="1">
    <source>
        <dbReference type="ARBA" id="ARBA00004606"/>
    </source>
</evidence>
<evidence type="ECO:0000259" key="10">
    <source>
        <dbReference type="Pfam" id="PF02434"/>
    </source>
</evidence>
<keyword evidence="4" id="KW-0808">Transferase</keyword>
<keyword evidence="5" id="KW-0812">Transmembrane</keyword>
<dbReference type="GO" id="GO:0016020">
    <property type="term" value="C:membrane"/>
    <property type="evidence" value="ECO:0007669"/>
    <property type="project" value="UniProtKB-SubCell"/>
</dbReference>
<dbReference type="GO" id="GO:0012505">
    <property type="term" value="C:endomembrane system"/>
    <property type="evidence" value="ECO:0007669"/>
    <property type="project" value="UniProtKB-SubCell"/>
</dbReference>
<organism evidence="11 12">
    <name type="scientific">Neogobius melanostomus</name>
    <name type="common">round goby</name>
    <dbReference type="NCBI Taxonomy" id="47308"/>
    <lineage>
        <taxon>Eukaryota</taxon>
        <taxon>Metazoa</taxon>
        <taxon>Chordata</taxon>
        <taxon>Craniata</taxon>
        <taxon>Vertebrata</taxon>
        <taxon>Euteleostomi</taxon>
        <taxon>Actinopterygii</taxon>
        <taxon>Neopterygii</taxon>
        <taxon>Teleostei</taxon>
        <taxon>Neoteleostei</taxon>
        <taxon>Acanthomorphata</taxon>
        <taxon>Gobiaria</taxon>
        <taxon>Gobiiformes</taxon>
        <taxon>Gobioidei</taxon>
        <taxon>Gobiidae</taxon>
        <taxon>Benthophilinae</taxon>
        <taxon>Neogobiini</taxon>
        <taxon>Neogobius</taxon>
    </lineage>
</organism>
<evidence type="ECO:0000256" key="9">
    <source>
        <dbReference type="ARBA" id="ARBA00037847"/>
    </source>
</evidence>
<dbReference type="Gene3D" id="3.90.550.50">
    <property type="match status" value="1"/>
</dbReference>
<keyword evidence="8" id="KW-0472">Membrane</keyword>
<evidence type="ECO:0000256" key="7">
    <source>
        <dbReference type="ARBA" id="ARBA00022989"/>
    </source>
</evidence>
<keyword evidence="7" id="KW-1133">Transmembrane helix</keyword>
<dbReference type="GO" id="GO:0016757">
    <property type="term" value="F:glycosyltransferase activity"/>
    <property type="evidence" value="ECO:0007669"/>
    <property type="project" value="UniProtKB-KW"/>
</dbReference>
<keyword evidence="6" id="KW-0735">Signal-anchor</keyword>
<protein>
    <recommendedName>
        <fullName evidence="10">Fringe-like glycosyltransferase domain-containing protein</fullName>
    </recommendedName>
</protein>
<dbReference type="Ensembl" id="ENSNMLT00000029718.1">
    <property type="protein sequence ID" value="ENSNMLP00000026584.1"/>
    <property type="gene ID" value="ENSNMLG00000016869.1"/>
</dbReference>
<evidence type="ECO:0000256" key="5">
    <source>
        <dbReference type="ARBA" id="ARBA00022692"/>
    </source>
</evidence>
<evidence type="ECO:0000256" key="2">
    <source>
        <dbReference type="ARBA" id="ARBA00008661"/>
    </source>
</evidence>
<name>A0A8C6WRN3_9GOBI</name>
<evidence type="ECO:0000256" key="6">
    <source>
        <dbReference type="ARBA" id="ARBA00022968"/>
    </source>
</evidence>
<reference evidence="11" key="1">
    <citation type="submission" date="2025-08" db="UniProtKB">
        <authorList>
            <consortium name="Ensembl"/>
        </authorList>
    </citation>
    <scope>IDENTIFICATION</scope>
</reference>
<accession>A0A8C6WRN3</accession>